<proteinExistence type="inferred from homology"/>
<accession>A0AAD7YLT6</accession>
<dbReference type="EC" id="1.2.1.84" evidence="10"/>
<dbReference type="GO" id="GO:0005777">
    <property type="term" value="C:peroxisome"/>
    <property type="evidence" value="ECO:0007669"/>
    <property type="project" value="TreeGrafter"/>
</dbReference>
<dbReference type="Pfam" id="PF07993">
    <property type="entry name" value="NAD_binding_4"/>
    <property type="match status" value="1"/>
</dbReference>
<dbReference type="GO" id="GO:0102965">
    <property type="term" value="F:alcohol-forming long-chain fatty acyl-CoA reductase activity"/>
    <property type="evidence" value="ECO:0007669"/>
    <property type="project" value="UniProtKB-EC"/>
</dbReference>
<comment type="caution">
    <text evidence="14">The sequence shown here is derived from an EMBL/GenBank/DDBJ whole genome shotgun (WGS) entry which is preliminary data.</text>
</comment>
<evidence type="ECO:0000256" key="2">
    <source>
        <dbReference type="ARBA" id="ARBA00005928"/>
    </source>
</evidence>
<comment type="subcellular location">
    <subcellularLocation>
        <location evidence="1">Membrane</location>
        <topology evidence="1">Multi-pass membrane protein</topology>
    </subcellularLocation>
</comment>
<dbReference type="GO" id="GO:0080019">
    <property type="term" value="F:alcohol-forming very long-chain fatty acyl-CoA reductase activity"/>
    <property type="evidence" value="ECO:0007669"/>
    <property type="project" value="InterPro"/>
</dbReference>
<comment type="function">
    <text evidence="10">Catalyzes the reduction of fatty acyl-CoA to fatty alcohols.</text>
</comment>
<comment type="similarity">
    <text evidence="2 10">Belongs to the fatty acyl-CoA reductase family.</text>
</comment>
<dbReference type="PANTHER" id="PTHR11011">
    <property type="entry name" value="MALE STERILITY PROTEIN 2-RELATED"/>
    <property type="match status" value="1"/>
</dbReference>
<keyword evidence="3 10" id="KW-0444">Lipid biosynthesis</keyword>
<dbReference type="GO" id="GO:0035336">
    <property type="term" value="P:long-chain fatty-acyl-CoA metabolic process"/>
    <property type="evidence" value="ECO:0007669"/>
    <property type="project" value="TreeGrafter"/>
</dbReference>
<dbReference type="InterPro" id="IPR036291">
    <property type="entry name" value="NAD(P)-bd_dom_sf"/>
</dbReference>
<dbReference type="FunFam" id="3.40.50.720:FF:000143">
    <property type="entry name" value="Fatty acyl-CoA reductase"/>
    <property type="match status" value="1"/>
</dbReference>
<dbReference type="InterPro" id="IPR013120">
    <property type="entry name" value="FAR_NAD-bd"/>
</dbReference>
<dbReference type="SUPFAM" id="SSF51735">
    <property type="entry name" value="NAD(P)-binding Rossmann-fold domains"/>
    <property type="match status" value="1"/>
</dbReference>
<gene>
    <name evidence="14" type="ORF">PYW07_002157</name>
</gene>
<dbReference type="Gene3D" id="3.40.50.720">
    <property type="entry name" value="NAD(P)-binding Rossmann-like Domain"/>
    <property type="match status" value="1"/>
</dbReference>
<dbReference type="GO" id="GO:0016020">
    <property type="term" value="C:membrane"/>
    <property type="evidence" value="ECO:0007669"/>
    <property type="project" value="UniProtKB-SubCell"/>
</dbReference>
<dbReference type="CDD" id="cd05236">
    <property type="entry name" value="FAR-N_SDR_e"/>
    <property type="match status" value="1"/>
</dbReference>
<feature type="compositionally biased region" description="Polar residues" evidence="11">
    <location>
        <begin position="456"/>
        <end position="478"/>
    </location>
</feature>
<evidence type="ECO:0000256" key="1">
    <source>
        <dbReference type="ARBA" id="ARBA00004141"/>
    </source>
</evidence>
<dbReference type="AlphaFoldDB" id="A0AAD7YLT6"/>
<evidence type="ECO:0000313" key="14">
    <source>
        <dbReference type="EMBL" id="KAJ8721382.1"/>
    </source>
</evidence>
<evidence type="ECO:0000256" key="6">
    <source>
        <dbReference type="ARBA" id="ARBA00022989"/>
    </source>
</evidence>
<evidence type="ECO:0000256" key="5">
    <source>
        <dbReference type="ARBA" id="ARBA00022857"/>
    </source>
</evidence>
<evidence type="ECO:0000256" key="4">
    <source>
        <dbReference type="ARBA" id="ARBA00022692"/>
    </source>
</evidence>
<keyword evidence="10" id="KW-0560">Oxidoreductase</keyword>
<dbReference type="InterPro" id="IPR026055">
    <property type="entry name" value="FAR"/>
</dbReference>
<keyword evidence="4 10" id="KW-0812">Transmembrane</keyword>
<feature type="domain" description="Thioester reductase (TE)" evidence="13">
    <location>
        <begin position="20"/>
        <end position="287"/>
    </location>
</feature>
<dbReference type="Proteomes" id="UP001231518">
    <property type="component" value="Chromosome 12"/>
</dbReference>
<comment type="catalytic activity">
    <reaction evidence="9 10">
        <text>a long-chain fatty acyl-CoA + 2 NADPH + 2 H(+) = a long-chain primary fatty alcohol + 2 NADP(+) + CoA</text>
        <dbReference type="Rhea" id="RHEA:52716"/>
        <dbReference type="ChEBI" id="CHEBI:15378"/>
        <dbReference type="ChEBI" id="CHEBI:57287"/>
        <dbReference type="ChEBI" id="CHEBI:57783"/>
        <dbReference type="ChEBI" id="CHEBI:58349"/>
        <dbReference type="ChEBI" id="CHEBI:77396"/>
        <dbReference type="ChEBI" id="CHEBI:83139"/>
        <dbReference type="EC" id="1.2.1.84"/>
    </reaction>
</comment>
<protein>
    <recommendedName>
        <fullName evidence="10">Fatty acyl-CoA reductase</fullName>
        <ecNumber evidence="10">1.2.1.84</ecNumber>
    </recommendedName>
</protein>
<evidence type="ECO:0000256" key="3">
    <source>
        <dbReference type="ARBA" id="ARBA00022516"/>
    </source>
</evidence>
<evidence type="ECO:0000256" key="8">
    <source>
        <dbReference type="ARBA" id="ARBA00023136"/>
    </source>
</evidence>
<evidence type="ECO:0000256" key="11">
    <source>
        <dbReference type="SAM" id="MobiDB-lite"/>
    </source>
</evidence>
<evidence type="ECO:0000256" key="9">
    <source>
        <dbReference type="ARBA" id="ARBA00052530"/>
    </source>
</evidence>
<evidence type="ECO:0000256" key="10">
    <source>
        <dbReference type="RuleBase" id="RU363097"/>
    </source>
</evidence>
<sequence>MSDVSGSKVANFYQRKSVFITGGTGFLGKTLIEKLLYSCSGIDKIYVLVRDKYGKQAAERLARITSTPVFDRLKESRSEELKKITVISGDISRERLGLPDDVLKILEDEVSVVFHLAATVAFNLPLKDAMRININGTENVIELCRRMNKLEAFVHVSTAFTNADRQEIDEVVYPMPMKLESARIFAEMFSHNEDIIAKFMGKKPNTYTFSKAFAEEQVMKQCEDLPAAIVRPSIVVSALKEPSPGWIDSWNGPTGLFVGMPSGVLKVAIGRGSNVTDLVPVDIVTNLVIVAATECRKSKQLKVYNCCTGNSNPITCDQAINITRKVALKYSLNEFPWPFIIFTPRVFLYNLITFTLQIIPAYLIDLWCTFTGRKATQMKVQSKLKKVVDAVKFFLLNEWRFSDNNIRNLLQTMSPEDKETFNFDRKRKPVVQPSSWKEDMRLVGLDPGVTKDHENTSGCVERQSTPEMRLNSFGNERT</sequence>
<keyword evidence="6 10" id="KW-1133">Transmembrane helix</keyword>
<evidence type="ECO:0000259" key="12">
    <source>
        <dbReference type="Pfam" id="PF03015"/>
    </source>
</evidence>
<keyword evidence="7 10" id="KW-0443">Lipid metabolism</keyword>
<reference evidence="14" key="1">
    <citation type="submission" date="2023-03" db="EMBL/GenBank/DDBJ databases">
        <title>Chromosome-level genomes of two armyworms, Mythimna separata and Mythimna loreyi, provide insights into the biosynthesis and reception of sex pheromones.</title>
        <authorList>
            <person name="Zhao H."/>
        </authorList>
    </citation>
    <scope>NUCLEOTIDE SEQUENCE</scope>
    <source>
        <strain evidence="14">BeijingLab</strain>
        <tissue evidence="14">Pupa</tissue>
    </source>
</reference>
<dbReference type="CDD" id="cd09071">
    <property type="entry name" value="FAR_C"/>
    <property type="match status" value="1"/>
</dbReference>
<name>A0AAD7YLT6_MYTSE</name>
<dbReference type="Pfam" id="PF03015">
    <property type="entry name" value="Sterile"/>
    <property type="match status" value="1"/>
</dbReference>
<organism evidence="14 15">
    <name type="scientific">Mythimna separata</name>
    <name type="common">Oriental armyworm</name>
    <name type="synonym">Pseudaletia separata</name>
    <dbReference type="NCBI Taxonomy" id="271217"/>
    <lineage>
        <taxon>Eukaryota</taxon>
        <taxon>Metazoa</taxon>
        <taxon>Ecdysozoa</taxon>
        <taxon>Arthropoda</taxon>
        <taxon>Hexapoda</taxon>
        <taxon>Insecta</taxon>
        <taxon>Pterygota</taxon>
        <taxon>Neoptera</taxon>
        <taxon>Endopterygota</taxon>
        <taxon>Lepidoptera</taxon>
        <taxon>Glossata</taxon>
        <taxon>Ditrysia</taxon>
        <taxon>Noctuoidea</taxon>
        <taxon>Noctuidae</taxon>
        <taxon>Noctuinae</taxon>
        <taxon>Hadenini</taxon>
        <taxon>Mythimna</taxon>
    </lineage>
</organism>
<keyword evidence="15" id="KW-1185">Reference proteome</keyword>
<dbReference type="EMBL" id="JARGEI010000013">
    <property type="protein sequence ID" value="KAJ8721382.1"/>
    <property type="molecule type" value="Genomic_DNA"/>
</dbReference>
<feature type="transmembrane region" description="Helical" evidence="10">
    <location>
        <begin position="347"/>
        <end position="370"/>
    </location>
</feature>
<feature type="domain" description="Fatty acyl-CoA reductase C-terminal" evidence="12">
    <location>
        <begin position="357"/>
        <end position="426"/>
    </location>
</feature>
<feature type="region of interest" description="Disordered" evidence="11">
    <location>
        <begin position="445"/>
        <end position="478"/>
    </location>
</feature>
<keyword evidence="5 10" id="KW-0521">NADP</keyword>
<dbReference type="PANTHER" id="PTHR11011:SF116">
    <property type="entry name" value="FATTY ACYL-COA REDUCTASE CG5065-RELATED"/>
    <property type="match status" value="1"/>
</dbReference>
<keyword evidence="8 10" id="KW-0472">Membrane</keyword>
<dbReference type="InterPro" id="IPR033640">
    <property type="entry name" value="FAR_C"/>
</dbReference>
<evidence type="ECO:0000256" key="7">
    <source>
        <dbReference type="ARBA" id="ARBA00023098"/>
    </source>
</evidence>
<evidence type="ECO:0000313" key="15">
    <source>
        <dbReference type="Proteomes" id="UP001231518"/>
    </source>
</evidence>
<evidence type="ECO:0000259" key="13">
    <source>
        <dbReference type="Pfam" id="PF07993"/>
    </source>
</evidence>